<organism evidence="1 2">
    <name type="scientific">Alternaria alternata</name>
    <name type="common">Alternaria rot fungus</name>
    <name type="synonym">Torula alternata</name>
    <dbReference type="NCBI Taxonomy" id="5599"/>
    <lineage>
        <taxon>Eukaryota</taxon>
        <taxon>Fungi</taxon>
        <taxon>Dikarya</taxon>
        <taxon>Ascomycota</taxon>
        <taxon>Pezizomycotina</taxon>
        <taxon>Dothideomycetes</taxon>
        <taxon>Pleosporomycetidae</taxon>
        <taxon>Pleosporales</taxon>
        <taxon>Pleosporineae</taxon>
        <taxon>Pleosporaceae</taxon>
        <taxon>Alternaria</taxon>
        <taxon>Alternaria sect. Alternaria</taxon>
        <taxon>Alternaria alternata complex</taxon>
    </lineage>
</organism>
<sequence length="152" mass="17000">MPLFKVHFPQGLHHSDGFCTLLHHDGMPRHRPSKIRWERGPVLASALERSAQHGHTPLLVSRPSLPPTDLEHLVPRHRVGSASPESSLAGLSIACTWVESPTTSERALTCTLTRTIINHTRCSFLIPEPKKHHTMHTNYPTKALAMVNLLRP</sequence>
<accession>A0A177DQX2</accession>
<keyword evidence="2" id="KW-1185">Reference proteome</keyword>
<name>A0A177DQX2_ALTAL</name>
<dbReference type="VEuPathDB" id="FungiDB:CC77DRAFT_755043"/>
<evidence type="ECO:0000313" key="2">
    <source>
        <dbReference type="Proteomes" id="UP000077248"/>
    </source>
</evidence>
<dbReference type="GeneID" id="29118702"/>
<dbReference type="RefSeq" id="XP_018387327.1">
    <property type="nucleotide sequence ID" value="XM_018533108.1"/>
</dbReference>
<gene>
    <name evidence="1" type="ORF">CC77DRAFT_755043</name>
</gene>
<dbReference type="KEGG" id="aalt:CC77DRAFT_755043"/>
<dbReference type="AlphaFoldDB" id="A0A177DQX2"/>
<dbReference type="Proteomes" id="UP000077248">
    <property type="component" value="Unassembled WGS sequence"/>
</dbReference>
<reference evidence="1 2" key="1">
    <citation type="submission" date="2016-05" db="EMBL/GenBank/DDBJ databases">
        <title>Comparative analysis of secretome profiles of manganese(II)-oxidizing ascomycete fungi.</title>
        <authorList>
            <consortium name="DOE Joint Genome Institute"/>
            <person name="Zeiner C.A."/>
            <person name="Purvine S.O."/>
            <person name="Zink E.M."/>
            <person name="Wu S."/>
            <person name="Pasa-Tolic L."/>
            <person name="Chaput D.L."/>
            <person name="Haridas S."/>
            <person name="Grigoriev I.V."/>
            <person name="Santelli C.M."/>
            <person name="Hansel C.M."/>
        </authorList>
    </citation>
    <scope>NUCLEOTIDE SEQUENCE [LARGE SCALE GENOMIC DNA]</scope>
    <source>
        <strain evidence="1 2">SRC1lrK2f</strain>
    </source>
</reference>
<proteinExistence type="predicted"/>
<evidence type="ECO:0000313" key="1">
    <source>
        <dbReference type="EMBL" id="OAG21906.1"/>
    </source>
</evidence>
<dbReference type="EMBL" id="KV441475">
    <property type="protein sequence ID" value="OAG21906.1"/>
    <property type="molecule type" value="Genomic_DNA"/>
</dbReference>
<protein>
    <submittedName>
        <fullName evidence="1">Uncharacterized protein</fullName>
    </submittedName>
</protein>